<dbReference type="InterPro" id="IPR003593">
    <property type="entry name" value="AAA+_ATPase"/>
</dbReference>
<keyword evidence="4 6" id="KW-0067">ATP-binding</keyword>
<accession>A0ABW2HX39</accession>
<dbReference type="RefSeq" id="WP_378973776.1">
    <property type="nucleotide sequence ID" value="NZ_JBHTBJ010000025.1"/>
</dbReference>
<keyword evidence="7" id="KW-1185">Reference proteome</keyword>
<keyword evidence="3" id="KW-0547">Nucleotide-binding</keyword>
<dbReference type="InterPro" id="IPR027417">
    <property type="entry name" value="P-loop_NTPase"/>
</dbReference>
<dbReference type="SMART" id="SM00382">
    <property type="entry name" value="AAA"/>
    <property type="match status" value="1"/>
</dbReference>
<organism evidence="6 7">
    <name type="scientific">Paractinoplanes rhizophilus</name>
    <dbReference type="NCBI Taxonomy" id="1416877"/>
    <lineage>
        <taxon>Bacteria</taxon>
        <taxon>Bacillati</taxon>
        <taxon>Actinomycetota</taxon>
        <taxon>Actinomycetes</taxon>
        <taxon>Micromonosporales</taxon>
        <taxon>Micromonosporaceae</taxon>
        <taxon>Paractinoplanes</taxon>
    </lineage>
</organism>
<dbReference type="Proteomes" id="UP001596548">
    <property type="component" value="Unassembled WGS sequence"/>
</dbReference>
<dbReference type="Gene3D" id="3.40.50.300">
    <property type="entry name" value="P-loop containing nucleotide triphosphate hydrolases"/>
    <property type="match status" value="1"/>
</dbReference>
<dbReference type="Pfam" id="PF08352">
    <property type="entry name" value="oligo_HPY"/>
    <property type="match status" value="1"/>
</dbReference>
<gene>
    <name evidence="6" type="ORF">ACFQS1_27570</name>
</gene>
<dbReference type="EMBL" id="JBHTBJ010000025">
    <property type="protein sequence ID" value="MFC7277764.1"/>
    <property type="molecule type" value="Genomic_DNA"/>
</dbReference>
<sequence length="328" mass="36307">MSLVRVEGLSKAFHRANGEPVHAVNDVSFAIGEGETLALIGESGSGKSTIGRLLLRLIEPDAGTIEIDGQDVRSLGREPLRRMRSTMQVVFQEPYESLNPRMRVGDIIAEPLAIHEPQLSRAERQERVFETMREVGLESSYADRLPRAMSGGQQQRVGIARAIVTRPKLLVLDEPTSSLDLSVQAQILKLLHRLQEQLGMSYLYISHDLSTVNYVAHRVAVLYLGQVREMGPVARVVDDPQDPYTRALLSAYLSPDPQVGRDYEFALRGEIPSPTSLPAGCFLYGRCPIRLDRCAVPPVPLRGIDPGHVVRCVRAPLSEPMPVHEVAR</sequence>
<dbReference type="PROSITE" id="PS50893">
    <property type="entry name" value="ABC_TRANSPORTER_2"/>
    <property type="match status" value="1"/>
</dbReference>
<name>A0ABW2HX39_9ACTN</name>
<evidence type="ECO:0000313" key="7">
    <source>
        <dbReference type="Proteomes" id="UP001596548"/>
    </source>
</evidence>
<evidence type="ECO:0000256" key="1">
    <source>
        <dbReference type="ARBA" id="ARBA00005417"/>
    </source>
</evidence>
<evidence type="ECO:0000313" key="6">
    <source>
        <dbReference type="EMBL" id="MFC7277764.1"/>
    </source>
</evidence>
<dbReference type="NCBIfam" id="TIGR01727">
    <property type="entry name" value="oligo_HPY"/>
    <property type="match status" value="1"/>
</dbReference>
<dbReference type="PANTHER" id="PTHR43776">
    <property type="entry name" value="TRANSPORT ATP-BINDING PROTEIN"/>
    <property type="match status" value="1"/>
</dbReference>
<dbReference type="PROSITE" id="PS00211">
    <property type="entry name" value="ABC_TRANSPORTER_1"/>
    <property type="match status" value="1"/>
</dbReference>
<dbReference type="Pfam" id="PF00005">
    <property type="entry name" value="ABC_tran"/>
    <property type="match status" value="1"/>
</dbReference>
<evidence type="ECO:0000256" key="4">
    <source>
        <dbReference type="ARBA" id="ARBA00022840"/>
    </source>
</evidence>
<dbReference type="CDD" id="cd03257">
    <property type="entry name" value="ABC_NikE_OppD_transporters"/>
    <property type="match status" value="1"/>
</dbReference>
<dbReference type="InterPro" id="IPR013563">
    <property type="entry name" value="Oligopep_ABC_C"/>
</dbReference>
<protein>
    <submittedName>
        <fullName evidence="6">Oligopeptide/dipeptide ABC transporter ATP-binding protein</fullName>
    </submittedName>
</protein>
<evidence type="ECO:0000256" key="3">
    <source>
        <dbReference type="ARBA" id="ARBA00022741"/>
    </source>
</evidence>
<dbReference type="InterPro" id="IPR017871">
    <property type="entry name" value="ABC_transporter-like_CS"/>
</dbReference>
<feature type="domain" description="ABC transporter" evidence="5">
    <location>
        <begin position="4"/>
        <end position="249"/>
    </location>
</feature>
<evidence type="ECO:0000256" key="2">
    <source>
        <dbReference type="ARBA" id="ARBA00022448"/>
    </source>
</evidence>
<proteinExistence type="inferred from homology"/>
<dbReference type="SUPFAM" id="SSF52540">
    <property type="entry name" value="P-loop containing nucleoside triphosphate hydrolases"/>
    <property type="match status" value="1"/>
</dbReference>
<dbReference type="InterPro" id="IPR003439">
    <property type="entry name" value="ABC_transporter-like_ATP-bd"/>
</dbReference>
<comment type="caution">
    <text evidence="6">The sequence shown here is derived from an EMBL/GenBank/DDBJ whole genome shotgun (WGS) entry which is preliminary data.</text>
</comment>
<comment type="similarity">
    <text evidence="1">Belongs to the ABC transporter superfamily.</text>
</comment>
<dbReference type="InterPro" id="IPR050319">
    <property type="entry name" value="ABC_transp_ATP-bind"/>
</dbReference>
<reference evidence="7" key="1">
    <citation type="journal article" date="2019" name="Int. J. Syst. Evol. Microbiol.">
        <title>The Global Catalogue of Microorganisms (GCM) 10K type strain sequencing project: providing services to taxonomists for standard genome sequencing and annotation.</title>
        <authorList>
            <consortium name="The Broad Institute Genomics Platform"/>
            <consortium name="The Broad Institute Genome Sequencing Center for Infectious Disease"/>
            <person name="Wu L."/>
            <person name="Ma J."/>
        </authorList>
    </citation>
    <scope>NUCLEOTIDE SEQUENCE [LARGE SCALE GENOMIC DNA]</scope>
    <source>
        <strain evidence="7">XZYJT-10</strain>
    </source>
</reference>
<dbReference type="PANTHER" id="PTHR43776:SF7">
    <property type="entry name" value="D,D-DIPEPTIDE TRANSPORT ATP-BINDING PROTEIN DDPF-RELATED"/>
    <property type="match status" value="1"/>
</dbReference>
<evidence type="ECO:0000259" key="5">
    <source>
        <dbReference type="PROSITE" id="PS50893"/>
    </source>
</evidence>
<dbReference type="GO" id="GO:0005524">
    <property type="term" value="F:ATP binding"/>
    <property type="evidence" value="ECO:0007669"/>
    <property type="project" value="UniProtKB-KW"/>
</dbReference>
<keyword evidence="2" id="KW-0813">Transport</keyword>